<organism evidence="18 19">
    <name type="scientific">Paraburkholderia piptadeniae</name>
    <dbReference type="NCBI Taxonomy" id="1701573"/>
    <lineage>
        <taxon>Bacteria</taxon>
        <taxon>Pseudomonadati</taxon>
        <taxon>Pseudomonadota</taxon>
        <taxon>Betaproteobacteria</taxon>
        <taxon>Burkholderiales</taxon>
        <taxon>Burkholderiaceae</taxon>
        <taxon>Paraburkholderia</taxon>
    </lineage>
</organism>
<comment type="subcellular location">
    <subcellularLocation>
        <location evidence="1">Cell outer membrane</location>
        <topology evidence="1">Multi-pass membrane protein</topology>
    </subcellularLocation>
</comment>
<feature type="compositionally biased region" description="Polar residues" evidence="15">
    <location>
        <begin position="12"/>
        <end position="22"/>
    </location>
</feature>
<evidence type="ECO:0000256" key="12">
    <source>
        <dbReference type="ARBA" id="ARBA00023139"/>
    </source>
</evidence>
<dbReference type="Gene3D" id="3.30.1950.10">
    <property type="entry name" value="wza like domain"/>
    <property type="match status" value="1"/>
</dbReference>
<feature type="domain" description="SLBB" evidence="17">
    <location>
        <begin position="235"/>
        <end position="313"/>
    </location>
</feature>
<comment type="caution">
    <text evidence="18">The sequence shown here is derived from an EMBL/GenBank/DDBJ whole genome shotgun (WGS) entry which is preliminary data.</text>
</comment>
<evidence type="ECO:0000256" key="7">
    <source>
        <dbReference type="ARBA" id="ARBA00022729"/>
    </source>
</evidence>
<evidence type="ECO:0000256" key="15">
    <source>
        <dbReference type="SAM" id="MobiDB-lite"/>
    </source>
</evidence>
<dbReference type="InterPro" id="IPR054765">
    <property type="entry name" value="SLBB_dom"/>
</dbReference>
<keyword evidence="7" id="KW-0732">Signal</keyword>
<evidence type="ECO:0000259" key="16">
    <source>
        <dbReference type="Pfam" id="PF02563"/>
    </source>
</evidence>
<sequence length="432" mass="45499">MLHSGPDFAQAVQGSDPSSCRFTQPDRLAHVSEGESREGIEAGAWRHTVAAIAAVALLLSGCAMSPGMSYGTMGRAAGDPRTGGEAGTALAATQTKAAQGADAPPPHALVEINSELIAQELSNRSTEVSQNVAELFAEPAPYTLGYGDVLQIMVWDHPEMNQPNTSTGGGADSGTSSVVSGYTVDSTGIIQLPYVGPVKVIGLTELEARDLVARKLSRYLREPQVTLRIAAYRGKRIYLDGEVRNPGLQVLNDMPMTLPEAINRAGGFTTTADRSEVSITRGKKTVVVNLPDMIKKGVNPDSILLRNGDLVRVFSQNDSKAYVLGEVGHPGNVLFNNGRLSLSDAIGSAGGINQASGDASQVYVVRRQDGADPTVFHLDATSPTAMAIADGFNLKPSDVVFVDASGLVRWSRVINLILPSTQAAATGRMIGY</sequence>
<evidence type="ECO:0000256" key="14">
    <source>
        <dbReference type="ARBA" id="ARBA00023288"/>
    </source>
</evidence>
<evidence type="ECO:0000313" key="19">
    <source>
        <dbReference type="Proteomes" id="UP000195569"/>
    </source>
</evidence>
<comment type="similarity">
    <text evidence="2">Belongs to the BexD/CtrA/VexA family.</text>
</comment>
<keyword evidence="6" id="KW-0812">Transmembrane</keyword>
<name>A0A1N7RN83_9BURK</name>
<dbReference type="GO" id="GO:0015288">
    <property type="term" value="F:porin activity"/>
    <property type="evidence" value="ECO:0007669"/>
    <property type="project" value="UniProtKB-KW"/>
</dbReference>
<dbReference type="InterPro" id="IPR003715">
    <property type="entry name" value="Poly_export_N"/>
</dbReference>
<reference evidence="18" key="1">
    <citation type="submission" date="2016-12" db="EMBL/GenBank/DDBJ databases">
        <authorList>
            <person name="Moulin L."/>
        </authorList>
    </citation>
    <scope>NUCLEOTIDE SEQUENCE [LARGE SCALE GENOMIC DNA]</scope>
    <source>
        <strain evidence="18">STM 7183</strain>
    </source>
</reference>
<evidence type="ECO:0000256" key="8">
    <source>
        <dbReference type="ARBA" id="ARBA00023047"/>
    </source>
</evidence>
<dbReference type="PANTHER" id="PTHR33619:SF3">
    <property type="entry name" value="POLYSACCHARIDE EXPORT PROTEIN GFCE-RELATED"/>
    <property type="match status" value="1"/>
</dbReference>
<keyword evidence="8" id="KW-0625">Polysaccharide transport</keyword>
<keyword evidence="9" id="KW-0406">Ion transport</keyword>
<evidence type="ECO:0000256" key="1">
    <source>
        <dbReference type="ARBA" id="ARBA00004571"/>
    </source>
</evidence>
<dbReference type="GO" id="GO:0006811">
    <property type="term" value="P:monoatomic ion transport"/>
    <property type="evidence" value="ECO:0007669"/>
    <property type="project" value="UniProtKB-KW"/>
</dbReference>
<keyword evidence="4" id="KW-1134">Transmembrane beta strand</keyword>
<evidence type="ECO:0000256" key="11">
    <source>
        <dbReference type="ARBA" id="ARBA00023136"/>
    </source>
</evidence>
<evidence type="ECO:0000256" key="13">
    <source>
        <dbReference type="ARBA" id="ARBA00023237"/>
    </source>
</evidence>
<evidence type="ECO:0000256" key="3">
    <source>
        <dbReference type="ARBA" id="ARBA00022448"/>
    </source>
</evidence>
<keyword evidence="5" id="KW-0762">Sugar transport</keyword>
<evidence type="ECO:0000259" key="17">
    <source>
        <dbReference type="Pfam" id="PF22461"/>
    </source>
</evidence>
<accession>A0A1N7RN83</accession>
<keyword evidence="14" id="KW-0449">Lipoprotein</keyword>
<dbReference type="EMBL" id="CYGY02000009">
    <property type="protein sequence ID" value="SIT36557.1"/>
    <property type="molecule type" value="Genomic_DNA"/>
</dbReference>
<evidence type="ECO:0000256" key="4">
    <source>
        <dbReference type="ARBA" id="ARBA00022452"/>
    </source>
</evidence>
<dbReference type="Pfam" id="PF02563">
    <property type="entry name" value="Poly_export"/>
    <property type="match status" value="1"/>
</dbReference>
<keyword evidence="11" id="KW-0472">Membrane</keyword>
<feature type="region of interest" description="Disordered" evidence="15">
    <location>
        <begin position="1"/>
        <end position="23"/>
    </location>
</feature>
<feature type="domain" description="SLBB" evidence="17">
    <location>
        <begin position="320"/>
        <end position="402"/>
    </location>
</feature>
<keyword evidence="10" id="KW-0626">Porin</keyword>
<feature type="domain" description="Polysaccharide export protein N-terminal" evidence="16">
    <location>
        <begin position="138"/>
        <end position="229"/>
    </location>
</feature>
<evidence type="ECO:0000256" key="10">
    <source>
        <dbReference type="ARBA" id="ARBA00023114"/>
    </source>
</evidence>
<dbReference type="Proteomes" id="UP000195569">
    <property type="component" value="Unassembled WGS sequence"/>
</dbReference>
<dbReference type="Pfam" id="PF22461">
    <property type="entry name" value="SLBB_2"/>
    <property type="match status" value="2"/>
</dbReference>
<keyword evidence="19" id="KW-1185">Reference proteome</keyword>
<dbReference type="OrthoDB" id="9815244at2"/>
<dbReference type="AlphaFoldDB" id="A0A1N7RN83"/>
<evidence type="ECO:0000256" key="6">
    <source>
        <dbReference type="ARBA" id="ARBA00022692"/>
    </source>
</evidence>
<dbReference type="PANTHER" id="PTHR33619">
    <property type="entry name" value="POLYSACCHARIDE EXPORT PROTEIN GFCE-RELATED"/>
    <property type="match status" value="1"/>
</dbReference>
<dbReference type="GO" id="GO:0009279">
    <property type="term" value="C:cell outer membrane"/>
    <property type="evidence" value="ECO:0007669"/>
    <property type="project" value="UniProtKB-SubCell"/>
</dbReference>
<dbReference type="GO" id="GO:0015159">
    <property type="term" value="F:polysaccharide transmembrane transporter activity"/>
    <property type="evidence" value="ECO:0007669"/>
    <property type="project" value="InterPro"/>
</dbReference>
<evidence type="ECO:0000313" key="18">
    <source>
        <dbReference type="EMBL" id="SIT36557.1"/>
    </source>
</evidence>
<evidence type="ECO:0000256" key="5">
    <source>
        <dbReference type="ARBA" id="ARBA00022597"/>
    </source>
</evidence>
<dbReference type="GO" id="GO:0046930">
    <property type="term" value="C:pore complex"/>
    <property type="evidence" value="ECO:0007669"/>
    <property type="project" value="UniProtKB-KW"/>
</dbReference>
<evidence type="ECO:0000256" key="9">
    <source>
        <dbReference type="ARBA" id="ARBA00023065"/>
    </source>
</evidence>
<evidence type="ECO:0000256" key="2">
    <source>
        <dbReference type="ARBA" id="ARBA00009450"/>
    </source>
</evidence>
<keyword evidence="13" id="KW-0998">Cell outer membrane</keyword>
<keyword evidence="3" id="KW-0813">Transport</keyword>
<protein>
    <submittedName>
        <fullName evidence="18">EPS I polysaccharide export outer membrane protein EpsA</fullName>
    </submittedName>
</protein>
<gene>
    <name evidence="18" type="primary">epsA</name>
    <name evidence="18" type="ORF">BN2476_90137</name>
</gene>
<keyword evidence="12" id="KW-0564">Palmitate</keyword>
<dbReference type="Gene3D" id="3.10.560.10">
    <property type="entry name" value="Outer membrane lipoprotein wza domain like"/>
    <property type="match status" value="2"/>
</dbReference>
<proteinExistence type="inferred from homology"/>
<dbReference type="InterPro" id="IPR049712">
    <property type="entry name" value="Poly_export"/>
</dbReference>